<dbReference type="GO" id="GO:0071949">
    <property type="term" value="F:FAD binding"/>
    <property type="evidence" value="ECO:0007669"/>
    <property type="project" value="TreeGrafter"/>
</dbReference>
<dbReference type="AlphaFoldDB" id="A0A1G5N508"/>
<dbReference type="PANTHER" id="PTHR45754:SF3">
    <property type="entry name" value="METHYLENETETRAHYDROFOLATE REDUCTASE (NADPH)"/>
    <property type="match status" value="1"/>
</dbReference>
<evidence type="ECO:0000256" key="10">
    <source>
        <dbReference type="ARBA" id="ARBA00034478"/>
    </source>
</evidence>
<keyword evidence="4" id="KW-0028">Amino-acid biosynthesis</keyword>
<dbReference type="Proteomes" id="UP000199347">
    <property type="component" value="Unassembled WGS sequence"/>
</dbReference>
<keyword evidence="5 12" id="KW-0285">Flavoprotein</keyword>
<evidence type="ECO:0000256" key="12">
    <source>
        <dbReference type="RuleBase" id="RU003862"/>
    </source>
</evidence>
<evidence type="ECO:0000256" key="9">
    <source>
        <dbReference type="ARBA" id="ARBA00023167"/>
    </source>
</evidence>
<dbReference type="GO" id="GO:0005829">
    <property type="term" value="C:cytosol"/>
    <property type="evidence" value="ECO:0007669"/>
    <property type="project" value="InterPro"/>
</dbReference>
<comment type="pathway">
    <text evidence="2 12">One-carbon metabolism; tetrahydrofolate interconversion.</text>
</comment>
<dbReference type="EMBL" id="FMVW01000002">
    <property type="protein sequence ID" value="SCZ31809.1"/>
    <property type="molecule type" value="Genomic_DNA"/>
</dbReference>
<dbReference type="EC" id="1.5.1.54" evidence="12"/>
<evidence type="ECO:0000256" key="7">
    <source>
        <dbReference type="ARBA" id="ARBA00023002"/>
    </source>
</evidence>
<keyword evidence="8" id="KW-0520">NAD</keyword>
<dbReference type="GO" id="GO:0106312">
    <property type="term" value="F:methylenetetrahydrofolate reductase (NADH) activity"/>
    <property type="evidence" value="ECO:0007669"/>
    <property type="project" value="UniProtKB-EC"/>
</dbReference>
<dbReference type="Gene3D" id="3.20.20.220">
    <property type="match status" value="1"/>
</dbReference>
<protein>
    <recommendedName>
        <fullName evidence="12">Methylenetetrahydrofolate reductase</fullName>
        <ecNumber evidence="12">1.5.1.54</ecNumber>
    </recommendedName>
</protein>
<dbReference type="InterPro" id="IPR004620">
    <property type="entry name" value="MTHF_reductase_bac"/>
</dbReference>
<dbReference type="SUPFAM" id="SSF51730">
    <property type="entry name" value="FAD-linked oxidoreductase"/>
    <property type="match status" value="1"/>
</dbReference>
<evidence type="ECO:0000256" key="6">
    <source>
        <dbReference type="ARBA" id="ARBA00022827"/>
    </source>
</evidence>
<evidence type="ECO:0000256" key="11">
    <source>
        <dbReference type="ARBA" id="ARBA00048628"/>
    </source>
</evidence>
<keyword evidence="14" id="KW-1185">Reference proteome</keyword>
<reference evidence="13 14" key="1">
    <citation type="submission" date="2016-10" db="EMBL/GenBank/DDBJ databases">
        <authorList>
            <person name="de Groot N.N."/>
        </authorList>
    </citation>
    <scope>NUCLEOTIDE SEQUENCE [LARGE SCALE GENOMIC DNA]</scope>
    <source>
        <strain evidence="13 14">DSM 2698</strain>
    </source>
</reference>
<evidence type="ECO:0000256" key="2">
    <source>
        <dbReference type="ARBA" id="ARBA00004777"/>
    </source>
</evidence>
<comment type="pathway">
    <text evidence="10">Amino-acid biosynthesis; L-methionine biosynthesis via de novo pathway.</text>
</comment>
<keyword evidence="6 12" id="KW-0274">FAD</keyword>
<dbReference type="STRING" id="1120955.SAMN03080610_01421"/>
<keyword evidence="9" id="KW-0486">Methionine biosynthesis</keyword>
<comment type="similarity">
    <text evidence="3 12">Belongs to the methylenetetrahydrofolate reductase family.</text>
</comment>
<evidence type="ECO:0000256" key="1">
    <source>
        <dbReference type="ARBA" id="ARBA00001974"/>
    </source>
</evidence>
<dbReference type="GO" id="GO:0009086">
    <property type="term" value="P:methionine biosynthetic process"/>
    <property type="evidence" value="ECO:0007669"/>
    <property type="project" value="UniProtKB-KW"/>
</dbReference>
<dbReference type="PANTHER" id="PTHR45754">
    <property type="entry name" value="METHYLENETETRAHYDROFOLATE REDUCTASE"/>
    <property type="match status" value="1"/>
</dbReference>
<dbReference type="Pfam" id="PF02219">
    <property type="entry name" value="MTHFR"/>
    <property type="match status" value="1"/>
</dbReference>
<proteinExistence type="inferred from homology"/>
<dbReference type="UniPathway" id="UPA00193"/>
<organism evidence="13 14">
    <name type="scientific">Afifella marina DSM 2698</name>
    <dbReference type="NCBI Taxonomy" id="1120955"/>
    <lineage>
        <taxon>Bacteria</taxon>
        <taxon>Pseudomonadati</taxon>
        <taxon>Pseudomonadota</taxon>
        <taxon>Alphaproteobacteria</taxon>
        <taxon>Hyphomicrobiales</taxon>
        <taxon>Afifellaceae</taxon>
        <taxon>Afifella</taxon>
    </lineage>
</organism>
<name>A0A1G5N508_AFIMA</name>
<evidence type="ECO:0000313" key="13">
    <source>
        <dbReference type="EMBL" id="SCZ31809.1"/>
    </source>
</evidence>
<dbReference type="InterPro" id="IPR003171">
    <property type="entry name" value="Mehydrof_redctse-like"/>
</dbReference>
<evidence type="ECO:0000256" key="3">
    <source>
        <dbReference type="ARBA" id="ARBA00006743"/>
    </source>
</evidence>
<dbReference type="NCBIfam" id="TIGR00676">
    <property type="entry name" value="fadh2"/>
    <property type="match status" value="1"/>
</dbReference>
<dbReference type="CDD" id="cd00537">
    <property type="entry name" value="MTHFR"/>
    <property type="match status" value="1"/>
</dbReference>
<comment type="catalytic activity">
    <reaction evidence="11">
        <text>(6S)-5-methyl-5,6,7,8-tetrahydrofolate + NAD(+) = (6R)-5,10-methylene-5,6,7,8-tetrahydrofolate + NADH + H(+)</text>
        <dbReference type="Rhea" id="RHEA:19821"/>
        <dbReference type="ChEBI" id="CHEBI:15378"/>
        <dbReference type="ChEBI" id="CHEBI:15636"/>
        <dbReference type="ChEBI" id="CHEBI:18608"/>
        <dbReference type="ChEBI" id="CHEBI:57540"/>
        <dbReference type="ChEBI" id="CHEBI:57945"/>
        <dbReference type="EC" id="1.5.1.54"/>
    </reaction>
    <physiologicalReaction direction="right-to-left" evidence="11">
        <dbReference type="Rhea" id="RHEA:19823"/>
    </physiologicalReaction>
</comment>
<sequence>MTPAAHHADGPKRLELSFEFFPPKKPEQFAAFKDTAERLKAFAPDFVSVTYGAGGTSKDRSFAAVEMLTQEVGLPTAAHLTCVSAACSETNEAIATFQTFGVRHFVALRGDPPEGPGTPYAPHPEGYTDTADLIRGLRRIDDFEISVSAYPERHPESPDWDTEIDILKRKVEAGATRALTQFFYDNDDFERYVEKVAAAGITIPIVPGILPVHRFAAVHSFAGRCGARIPPHLLPLSELSGEAHFEAAVDLAARQIDDLAQRGVSGFHIYTMNQHRLVSAVLKAARIFEGERTCCAA</sequence>
<accession>A0A1G5N508</accession>
<evidence type="ECO:0000256" key="4">
    <source>
        <dbReference type="ARBA" id="ARBA00022605"/>
    </source>
</evidence>
<dbReference type="RefSeq" id="WP_092810974.1">
    <property type="nucleotide sequence ID" value="NZ_FMVW01000002.1"/>
</dbReference>
<dbReference type="GO" id="GO:0035999">
    <property type="term" value="P:tetrahydrofolate interconversion"/>
    <property type="evidence" value="ECO:0007669"/>
    <property type="project" value="UniProtKB-UniPathway"/>
</dbReference>
<dbReference type="InterPro" id="IPR029041">
    <property type="entry name" value="FAD-linked_oxidoreductase-like"/>
</dbReference>
<dbReference type="OrthoDB" id="9812555at2"/>
<comment type="cofactor">
    <cofactor evidence="1 12">
        <name>FAD</name>
        <dbReference type="ChEBI" id="CHEBI:57692"/>
    </cofactor>
</comment>
<evidence type="ECO:0000256" key="5">
    <source>
        <dbReference type="ARBA" id="ARBA00022630"/>
    </source>
</evidence>
<evidence type="ECO:0000256" key="8">
    <source>
        <dbReference type="ARBA" id="ARBA00023027"/>
    </source>
</evidence>
<evidence type="ECO:0000313" key="14">
    <source>
        <dbReference type="Proteomes" id="UP000199347"/>
    </source>
</evidence>
<keyword evidence="7 12" id="KW-0560">Oxidoreductase</keyword>
<gene>
    <name evidence="13" type="ORF">SAMN03080610_01421</name>
</gene>